<keyword evidence="2" id="KW-1185">Reference proteome</keyword>
<dbReference type="Proteomes" id="UP001055153">
    <property type="component" value="Unassembled WGS sequence"/>
</dbReference>
<reference evidence="1" key="1">
    <citation type="journal article" date="2021" name="Front. Microbiol.">
        <title>Comprehensive Comparative Genomics and Phenotyping of Methylobacterium Species.</title>
        <authorList>
            <person name="Alessa O."/>
            <person name="Ogura Y."/>
            <person name="Fujitani Y."/>
            <person name="Takami H."/>
            <person name="Hayashi T."/>
            <person name="Sahin N."/>
            <person name="Tani A."/>
        </authorList>
    </citation>
    <scope>NUCLEOTIDE SEQUENCE</scope>
    <source>
        <strain evidence="1">DSM 17168</strain>
    </source>
</reference>
<evidence type="ECO:0000313" key="2">
    <source>
        <dbReference type="Proteomes" id="UP001055153"/>
    </source>
</evidence>
<dbReference type="RefSeq" id="WP_238240699.1">
    <property type="nucleotide sequence ID" value="NZ_BPQQ01000072.1"/>
</dbReference>
<dbReference type="EMBL" id="BPQQ01000072">
    <property type="protein sequence ID" value="GJE03301.1"/>
    <property type="molecule type" value="Genomic_DNA"/>
</dbReference>
<evidence type="ECO:0000313" key="1">
    <source>
        <dbReference type="EMBL" id="GJE03301.1"/>
    </source>
</evidence>
<comment type="caution">
    <text evidence="1">The sequence shown here is derived from an EMBL/GenBank/DDBJ whole genome shotgun (WGS) entry which is preliminary data.</text>
</comment>
<gene>
    <name evidence="1" type="ORF">GMJLKIPL_5255</name>
</gene>
<protein>
    <submittedName>
        <fullName evidence="1">Uncharacterized protein</fullName>
    </submittedName>
</protein>
<reference evidence="1" key="2">
    <citation type="submission" date="2021-08" db="EMBL/GenBank/DDBJ databases">
        <authorList>
            <person name="Tani A."/>
            <person name="Ola A."/>
            <person name="Ogura Y."/>
            <person name="Katsura K."/>
            <person name="Hayashi T."/>
        </authorList>
    </citation>
    <scope>NUCLEOTIDE SEQUENCE</scope>
    <source>
        <strain evidence="1">DSM 17168</strain>
    </source>
</reference>
<organism evidence="1 2">
    <name type="scientific">Methylobacterium isbiliense</name>
    <dbReference type="NCBI Taxonomy" id="315478"/>
    <lineage>
        <taxon>Bacteria</taxon>
        <taxon>Pseudomonadati</taxon>
        <taxon>Pseudomonadota</taxon>
        <taxon>Alphaproteobacteria</taxon>
        <taxon>Hyphomicrobiales</taxon>
        <taxon>Methylobacteriaceae</taxon>
        <taxon>Methylobacterium</taxon>
    </lineage>
</organism>
<sequence>MKPEAVTSTETPTRVLASLGAEIRRRLGHGLRSVYERTSDGLPLTTEQIQLLLRLRHRERDLQRSR</sequence>
<accession>A0ABQ4SLX4</accession>
<name>A0ABQ4SLX4_9HYPH</name>
<proteinExistence type="predicted"/>